<dbReference type="AlphaFoldDB" id="A0A0G0NJZ0"/>
<evidence type="ECO:0008006" key="3">
    <source>
        <dbReference type="Google" id="ProtNLM"/>
    </source>
</evidence>
<dbReference type="Gene3D" id="6.20.120.50">
    <property type="match status" value="1"/>
</dbReference>
<reference evidence="1 2" key="1">
    <citation type="journal article" date="2015" name="Nature">
        <title>rRNA introns, odd ribosomes, and small enigmatic genomes across a large radiation of phyla.</title>
        <authorList>
            <person name="Brown C.T."/>
            <person name="Hug L.A."/>
            <person name="Thomas B.C."/>
            <person name="Sharon I."/>
            <person name="Castelle C.J."/>
            <person name="Singh A."/>
            <person name="Wilkins M.J."/>
            <person name="Williams K.H."/>
            <person name="Banfield J.F."/>
        </authorList>
    </citation>
    <scope>NUCLEOTIDE SEQUENCE [LARGE SCALE GENOMIC DNA]</scope>
</reference>
<sequence>MKLKFVVKSIEQEIVVLVDDNQAVVWPKNKLPENLREGQTIYFTITYSSEIEPTASAMNLSPASLLNDILKI</sequence>
<gene>
    <name evidence="1" type="ORF">UT42_C0053G0007</name>
</gene>
<protein>
    <recommendedName>
        <fullName evidence="3">DUF3006 domain-containing protein</fullName>
    </recommendedName>
</protein>
<evidence type="ECO:0000313" key="1">
    <source>
        <dbReference type="EMBL" id="KKR13106.1"/>
    </source>
</evidence>
<organism evidence="1 2">
    <name type="scientific">Candidatus Falkowbacteria bacterium GW2011_GWA2_39_24</name>
    <dbReference type="NCBI Taxonomy" id="1618634"/>
    <lineage>
        <taxon>Bacteria</taxon>
        <taxon>Candidatus Falkowiibacteriota</taxon>
    </lineage>
</organism>
<comment type="caution">
    <text evidence="1">The sequence shown here is derived from an EMBL/GenBank/DDBJ whole genome shotgun (WGS) entry which is preliminary data.</text>
</comment>
<proteinExistence type="predicted"/>
<accession>A0A0G0NJZ0</accession>
<dbReference type="Proteomes" id="UP000034048">
    <property type="component" value="Unassembled WGS sequence"/>
</dbReference>
<name>A0A0G0NJZ0_9BACT</name>
<evidence type="ECO:0000313" key="2">
    <source>
        <dbReference type="Proteomes" id="UP000034048"/>
    </source>
</evidence>
<dbReference type="EMBL" id="LBWS01000053">
    <property type="protein sequence ID" value="KKR13106.1"/>
    <property type="molecule type" value="Genomic_DNA"/>
</dbReference>